<evidence type="ECO:0000313" key="2">
    <source>
        <dbReference type="Proteomes" id="UP000308197"/>
    </source>
</evidence>
<dbReference type="InParanoid" id="A0A5C3PJX6"/>
<dbReference type="AlphaFoldDB" id="A0A5C3PJX6"/>
<accession>A0A5C3PJX6</accession>
<dbReference type="InterPro" id="IPR035892">
    <property type="entry name" value="C2_domain_sf"/>
</dbReference>
<dbReference type="Gene3D" id="2.60.40.150">
    <property type="entry name" value="C2 domain"/>
    <property type="match status" value="1"/>
</dbReference>
<sequence>MAPAPKQKALKIGRALKRLPARVSGGRGNGGAFAPLPGEQPIVMLRVQVLSCTNLLAKDRNGSSDPYVSSLSLCLCFSLSFCISFLYESGLGRAELVRRRLLALVVLPTER</sequence>
<dbReference type="EMBL" id="ML211078">
    <property type="protein sequence ID" value="TFK89387.1"/>
    <property type="molecule type" value="Genomic_DNA"/>
</dbReference>
<keyword evidence="2" id="KW-1185">Reference proteome</keyword>
<gene>
    <name evidence="1" type="ORF">K466DRAFT_597857</name>
</gene>
<reference evidence="1 2" key="1">
    <citation type="journal article" date="2019" name="Nat. Ecol. Evol.">
        <title>Megaphylogeny resolves global patterns of mushroom evolution.</title>
        <authorList>
            <person name="Varga T."/>
            <person name="Krizsan K."/>
            <person name="Foldi C."/>
            <person name="Dima B."/>
            <person name="Sanchez-Garcia M."/>
            <person name="Sanchez-Ramirez S."/>
            <person name="Szollosi G.J."/>
            <person name="Szarkandi J.G."/>
            <person name="Papp V."/>
            <person name="Albert L."/>
            <person name="Andreopoulos W."/>
            <person name="Angelini C."/>
            <person name="Antonin V."/>
            <person name="Barry K.W."/>
            <person name="Bougher N.L."/>
            <person name="Buchanan P."/>
            <person name="Buyck B."/>
            <person name="Bense V."/>
            <person name="Catcheside P."/>
            <person name="Chovatia M."/>
            <person name="Cooper J."/>
            <person name="Damon W."/>
            <person name="Desjardin D."/>
            <person name="Finy P."/>
            <person name="Geml J."/>
            <person name="Haridas S."/>
            <person name="Hughes K."/>
            <person name="Justo A."/>
            <person name="Karasinski D."/>
            <person name="Kautmanova I."/>
            <person name="Kiss B."/>
            <person name="Kocsube S."/>
            <person name="Kotiranta H."/>
            <person name="LaButti K.M."/>
            <person name="Lechner B.E."/>
            <person name="Liimatainen K."/>
            <person name="Lipzen A."/>
            <person name="Lukacs Z."/>
            <person name="Mihaltcheva S."/>
            <person name="Morgado L.N."/>
            <person name="Niskanen T."/>
            <person name="Noordeloos M.E."/>
            <person name="Ohm R.A."/>
            <person name="Ortiz-Santana B."/>
            <person name="Ovrebo C."/>
            <person name="Racz N."/>
            <person name="Riley R."/>
            <person name="Savchenko A."/>
            <person name="Shiryaev A."/>
            <person name="Soop K."/>
            <person name="Spirin V."/>
            <person name="Szebenyi C."/>
            <person name="Tomsovsky M."/>
            <person name="Tulloss R.E."/>
            <person name="Uehling J."/>
            <person name="Grigoriev I.V."/>
            <person name="Vagvolgyi C."/>
            <person name="Papp T."/>
            <person name="Martin F.M."/>
            <person name="Miettinen O."/>
            <person name="Hibbett D.S."/>
            <person name="Nagy L.G."/>
        </authorList>
    </citation>
    <scope>NUCLEOTIDE SEQUENCE [LARGE SCALE GENOMIC DNA]</scope>
    <source>
        <strain evidence="1 2">HHB13444</strain>
    </source>
</reference>
<name>A0A5C3PJX6_9APHY</name>
<organism evidence="1 2">
    <name type="scientific">Polyporus arcularius HHB13444</name>
    <dbReference type="NCBI Taxonomy" id="1314778"/>
    <lineage>
        <taxon>Eukaryota</taxon>
        <taxon>Fungi</taxon>
        <taxon>Dikarya</taxon>
        <taxon>Basidiomycota</taxon>
        <taxon>Agaricomycotina</taxon>
        <taxon>Agaricomycetes</taxon>
        <taxon>Polyporales</taxon>
        <taxon>Polyporaceae</taxon>
        <taxon>Polyporus</taxon>
    </lineage>
</organism>
<evidence type="ECO:0008006" key="3">
    <source>
        <dbReference type="Google" id="ProtNLM"/>
    </source>
</evidence>
<dbReference type="SUPFAM" id="SSF49562">
    <property type="entry name" value="C2 domain (Calcium/lipid-binding domain, CaLB)"/>
    <property type="match status" value="1"/>
</dbReference>
<dbReference type="STRING" id="1314778.A0A5C3PJX6"/>
<proteinExistence type="predicted"/>
<protein>
    <recommendedName>
        <fullName evidence="3">C2 domain-containing protein</fullName>
    </recommendedName>
</protein>
<evidence type="ECO:0000313" key="1">
    <source>
        <dbReference type="EMBL" id="TFK89387.1"/>
    </source>
</evidence>
<dbReference type="Proteomes" id="UP000308197">
    <property type="component" value="Unassembled WGS sequence"/>
</dbReference>